<feature type="binding site" evidence="1">
    <location>
        <position position="5"/>
    </location>
    <ligand>
        <name>Zn(2+)</name>
        <dbReference type="ChEBI" id="CHEBI:29105"/>
    </ligand>
</feature>
<feature type="binding site" evidence="1">
    <location>
        <position position="54"/>
    </location>
    <ligand>
        <name>Zn(2+)</name>
        <dbReference type="ChEBI" id="CHEBI:29105"/>
    </ligand>
</feature>
<dbReference type="SMART" id="SM00868">
    <property type="entry name" value="zf-AD"/>
    <property type="match status" value="1"/>
</dbReference>
<evidence type="ECO:0000313" key="3">
    <source>
        <dbReference type="EMBL" id="KRF99992.1"/>
    </source>
</evidence>
<protein>
    <recommendedName>
        <fullName evidence="2">ZAD domain-containing protein</fullName>
    </recommendedName>
</protein>
<feature type="binding site" evidence="1">
    <location>
        <position position="51"/>
    </location>
    <ligand>
        <name>Zn(2+)</name>
        <dbReference type="ChEBI" id="CHEBI:29105"/>
    </ligand>
</feature>
<name>A0A0Q9WX12_DROWI</name>
<dbReference type="eggNOG" id="KOG1721">
    <property type="taxonomic scope" value="Eukaryota"/>
</dbReference>
<dbReference type="Pfam" id="PF07776">
    <property type="entry name" value="zf-AD"/>
    <property type="match status" value="1"/>
</dbReference>
<keyword evidence="1" id="KW-0862">Zinc</keyword>
<keyword evidence="1" id="KW-0863">Zinc-finger</keyword>
<dbReference type="AlphaFoldDB" id="A0A0Q9WX12"/>
<accession>A0A0Q9WX12</accession>
<dbReference type="InterPro" id="IPR012934">
    <property type="entry name" value="Znf_AD"/>
</dbReference>
<feature type="domain" description="ZAD" evidence="2">
    <location>
        <begin position="3"/>
        <end position="78"/>
    </location>
</feature>
<keyword evidence="1" id="KW-0479">Metal-binding</keyword>
<organism evidence="3 4">
    <name type="scientific">Drosophila willistoni</name>
    <name type="common">Fruit fly</name>
    <dbReference type="NCBI Taxonomy" id="7260"/>
    <lineage>
        <taxon>Eukaryota</taxon>
        <taxon>Metazoa</taxon>
        <taxon>Ecdysozoa</taxon>
        <taxon>Arthropoda</taxon>
        <taxon>Hexapoda</taxon>
        <taxon>Insecta</taxon>
        <taxon>Pterygota</taxon>
        <taxon>Neoptera</taxon>
        <taxon>Endopterygota</taxon>
        <taxon>Diptera</taxon>
        <taxon>Brachycera</taxon>
        <taxon>Muscomorpha</taxon>
        <taxon>Ephydroidea</taxon>
        <taxon>Drosophilidae</taxon>
        <taxon>Drosophila</taxon>
        <taxon>Sophophora</taxon>
    </lineage>
</organism>
<reference evidence="3 4" key="1">
    <citation type="journal article" date="2007" name="Nature">
        <title>Evolution of genes and genomes on the Drosophila phylogeny.</title>
        <authorList>
            <consortium name="Drosophila 12 Genomes Consortium"/>
            <person name="Clark A.G."/>
            <person name="Eisen M.B."/>
            <person name="Smith D.R."/>
            <person name="Bergman C.M."/>
            <person name="Oliver B."/>
            <person name="Markow T.A."/>
            <person name="Kaufman T.C."/>
            <person name="Kellis M."/>
            <person name="Gelbart W."/>
            <person name="Iyer V.N."/>
            <person name="Pollard D.A."/>
            <person name="Sackton T.B."/>
            <person name="Larracuente A.M."/>
            <person name="Singh N.D."/>
            <person name="Abad J.P."/>
            <person name="Abt D.N."/>
            <person name="Adryan B."/>
            <person name="Aguade M."/>
            <person name="Akashi H."/>
            <person name="Anderson W.W."/>
            <person name="Aquadro C.F."/>
            <person name="Ardell D.H."/>
            <person name="Arguello R."/>
            <person name="Artieri C.G."/>
            <person name="Barbash D.A."/>
            <person name="Barker D."/>
            <person name="Barsanti P."/>
            <person name="Batterham P."/>
            <person name="Batzoglou S."/>
            <person name="Begun D."/>
            <person name="Bhutkar A."/>
            <person name="Blanco E."/>
            <person name="Bosak S.A."/>
            <person name="Bradley R.K."/>
            <person name="Brand A.D."/>
            <person name="Brent M.R."/>
            <person name="Brooks A.N."/>
            <person name="Brown R.H."/>
            <person name="Butlin R.K."/>
            <person name="Caggese C."/>
            <person name="Calvi B.R."/>
            <person name="Bernardo de Carvalho A."/>
            <person name="Caspi A."/>
            <person name="Castrezana S."/>
            <person name="Celniker S.E."/>
            <person name="Chang J.L."/>
            <person name="Chapple C."/>
            <person name="Chatterji S."/>
            <person name="Chinwalla A."/>
            <person name="Civetta A."/>
            <person name="Clifton S.W."/>
            <person name="Comeron J.M."/>
            <person name="Costello J.C."/>
            <person name="Coyne J.A."/>
            <person name="Daub J."/>
            <person name="David R.G."/>
            <person name="Delcher A.L."/>
            <person name="Delehaunty K."/>
            <person name="Do C.B."/>
            <person name="Ebling H."/>
            <person name="Edwards K."/>
            <person name="Eickbush T."/>
            <person name="Evans J.D."/>
            <person name="Filipski A."/>
            <person name="Findeiss S."/>
            <person name="Freyhult E."/>
            <person name="Fulton L."/>
            <person name="Fulton R."/>
            <person name="Garcia A.C."/>
            <person name="Gardiner A."/>
            <person name="Garfield D.A."/>
            <person name="Garvin B.E."/>
            <person name="Gibson G."/>
            <person name="Gilbert D."/>
            <person name="Gnerre S."/>
            <person name="Godfrey J."/>
            <person name="Good R."/>
            <person name="Gotea V."/>
            <person name="Gravely B."/>
            <person name="Greenberg A.J."/>
            <person name="Griffiths-Jones S."/>
            <person name="Gross S."/>
            <person name="Guigo R."/>
            <person name="Gustafson E.A."/>
            <person name="Haerty W."/>
            <person name="Hahn M.W."/>
            <person name="Halligan D.L."/>
            <person name="Halpern A.L."/>
            <person name="Halter G.M."/>
            <person name="Han M.V."/>
            <person name="Heger A."/>
            <person name="Hillier L."/>
            <person name="Hinrichs A.S."/>
            <person name="Holmes I."/>
            <person name="Hoskins R.A."/>
            <person name="Hubisz M.J."/>
            <person name="Hultmark D."/>
            <person name="Huntley M.A."/>
            <person name="Jaffe D.B."/>
            <person name="Jagadeeshan S."/>
            <person name="Jeck W.R."/>
            <person name="Johnson J."/>
            <person name="Jones C.D."/>
            <person name="Jordan W.C."/>
            <person name="Karpen G.H."/>
            <person name="Kataoka E."/>
            <person name="Keightley P.D."/>
            <person name="Kheradpour P."/>
            <person name="Kirkness E.F."/>
            <person name="Koerich L.B."/>
            <person name="Kristiansen K."/>
            <person name="Kudrna D."/>
            <person name="Kulathinal R.J."/>
            <person name="Kumar S."/>
            <person name="Kwok R."/>
            <person name="Lander E."/>
            <person name="Langley C.H."/>
            <person name="Lapoint R."/>
            <person name="Lazzaro B.P."/>
            <person name="Lee S.J."/>
            <person name="Levesque L."/>
            <person name="Li R."/>
            <person name="Lin C.F."/>
            <person name="Lin M.F."/>
            <person name="Lindblad-Toh K."/>
            <person name="Llopart A."/>
            <person name="Long M."/>
            <person name="Low L."/>
            <person name="Lozovsky E."/>
            <person name="Lu J."/>
            <person name="Luo M."/>
            <person name="Machado C.A."/>
            <person name="Makalowski W."/>
            <person name="Marzo M."/>
            <person name="Matsuda M."/>
            <person name="Matzkin L."/>
            <person name="McAllister B."/>
            <person name="McBride C.S."/>
            <person name="McKernan B."/>
            <person name="McKernan K."/>
            <person name="Mendez-Lago M."/>
            <person name="Minx P."/>
            <person name="Mollenhauer M.U."/>
            <person name="Montooth K."/>
            <person name="Mount S.M."/>
            <person name="Mu X."/>
            <person name="Myers E."/>
            <person name="Negre B."/>
            <person name="Newfeld S."/>
            <person name="Nielsen R."/>
            <person name="Noor M.A."/>
            <person name="O'Grady P."/>
            <person name="Pachter L."/>
            <person name="Papaceit M."/>
            <person name="Parisi M.J."/>
            <person name="Parisi M."/>
            <person name="Parts L."/>
            <person name="Pedersen J.S."/>
            <person name="Pesole G."/>
            <person name="Phillippy A.M."/>
            <person name="Ponting C.P."/>
            <person name="Pop M."/>
            <person name="Porcelli D."/>
            <person name="Powell J.R."/>
            <person name="Prohaska S."/>
            <person name="Pruitt K."/>
            <person name="Puig M."/>
            <person name="Quesneville H."/>
            <person name="Ram K.R."/>
            <person name="Rand D."/>
            <person name="Rasmussen M.D."/>
            <person name="Reed L.K."/>
            <person name="Reenan R."/>
            <person name="Reily A."/>
            <person name="Remington K.A."/>
            <person name="Rieger T.T."/>
            <person name="Ritchie M.G."/>
            <person name="Robin C."/>
            <person name="Rogers Y.H."/>
            <person name="Rohde C."/>
            <person name="Rozas J."/>
            <person name="Rubenfield M.J."/>
            <person name="Ruiz A."/>
            <person name="Russo S."/>
            <person name="Salzberg S.L."/>
            <person name="Sanchez-Gracia A."/>
            <person name="Saranga D.J."/>
            <person name="Sato H."/>
            <person name="Schaeffer S.W."/>
            <person name="Schatz M.C."/>
            <person name="Schlenke T."/>
            <person name="Schwartz R."/>
            <person name="Segarra C."/>
            <person name="Singh R.S."/>
            <person name="Sirot L."/>
            <person name="Sirota M."/>
            <person name="Sisneros N.B."/>
            <person name="Smith C.D."/>
            <person name="Smith T.F."/>
            <person name="Spieth J."/>
            <person name="Stage D.E."/>
            <person name="Stark A."/>
            <person name="Stephan W."/>
            <person name="Strausberg R.L."/>
            <person name="Strempel S."/>
            <person name="Sturgill D."/>
            <person name="Sutton G."/>
            <person name="Sutton G.G."/>
            <person name="Tao W."/>
            <person name="Teichmann S."/>
            <person name="Tobari Y.N."/>
            <person name="Tomimura Y."/>
            <person name="Tsolas J.M."/>
            <person name="Valente V.L."/>
            <person name="Venter E."/>
            <person name="Venter J.C."/>
            <person name="Vicario S."/>
            <person name="Vieira F.G."/>
            <person name="Vilella A.J."/>
            <person name="Villasante A."/>
            <person name="Walenz B."/>
            <person name="Wang J."/>
            <person name="Wasserman M."/>
            <person name="Watts T."/>
            <person name="Wilson D."/>
            <person name="Wilson R.K."/>
            <person name="Wing R.A."/>
            <person name="Wolfner M.F."/>
            <person name="Wong A."/>
            <person name="Wong G.K."/>
            <person name="Wu C.I."/>
            <person name="Wu G."/>
            <person name="Yamamoto D."/>
            <person name="Yang H.P."/>
            <person name="Yang S.P."/>
            <person name="Yorke J.A."/>
            <person name="Yoshida K."/>
            <person name="Zdobnov E."/>
            <person name="Zhang P."/>
            <person name="Zhang Y."/>
            <person name="Zimin A.V."/>
            <person name="Baldwin J."/>
            <person name="Abdouelleil A."/>
            <person name="Abdulkadir J."/>
            <person name="Abebe A."/>
            <person name="Abera B."/>
            <person name="Abreu J."/>
            <person name="Acer S.C."/>
            <person name="Aftuck L."/>
            <person name="Alexander A."/>
            <person name="An P."/>
            <person name="Anderson E."/>
            <person name="Anderson S."/>
            <person name="Arachi H."/>
            <person name="Azer M."/>
            <person name="Bachantsang P."/>
            <person name="Barry A."/>
            <person name="Bayul T."/>
            <person name="Berlin A."/>
            <person name="Bessette D."/>
            <person name="Bloom T."/>
            <person name="Blye J."/>
            <person name="Boguslavskiy L."/>
            <person name="Bonnet C."/>
            <person name="Boukhgalter B."/>
            <person name="Bourzgui I."/>
            <person name="Brown A."/>
            <person name="Cahill P."/>
            <person name="Channer S."/>
            <person name="Cheshatsang Y."/>
            <person name="Chuda L."/>
            <person name="Citroen M."/>
            <person name="Collymore A."/>
            <person name="Cooke P."/>
            <person name="Costello M."/>
            <person name="D'Aco K."/>
            <person name="Daza R."/>
            <person name="De Haan G."/>
            <person name="DeGray S."/>
            <person name="DeMaso C."/>
            <person name="Dhargay N."/>
            <person name="Dooley K."/>
            <person name="Dooley E."/>
            <person name="Doricent M."/>
            <person name="Dorje P."/>
            <person name="Dorjee K."/>
            <person name="Dupes A."/>
            <person name="Elong R."/>
            <person name="Falk J."/>
            <person name="Farina A."/>
            <person name="Faro S."/>
            <person name="Ferguson D."/>
            <person name="Fisher S."/>
            <person name="Foley C.D."/>
            <person name="Franke A."/>
            <person name="Friedrich D."/>
            <person name="Gadbois L."/>
            <person name="Gearin G."/>
            <person name="Gearin C.R."/>
            <person name="Giannoukos G."/>
            <person name="Goode T."/>
            <person name="Graham J."/>
            <person name="Grandbois E."/>
            <person name="Grewal S."/>
            <person name="Gyaltsen K."/>
            <person name="Hafez N."/>
            <person name="Hagos B."/>
            <person name="Hall J."/>
            <person name="Henson C."/>
            <person name="Hollinger A."/>
            <person name="Honan T."/>
            <person name="Huard M.D."/>
            <person name="Hughes L."/>
            <person name="Hurhula B."/>
            <person name="Husby M.E."/>
            <person name="Kamat A."/>
            <person name="Kanga B."/>
            <person name="Kashin S."/>
            <person name="Khazanovich D."/>
            <person name="Kisner P."/>
            <person name="Lance K."/>
            <person name="Lara M."/>
            <person name="Lee W."/>
            <person name="Lennon N."/>
            <person name="Letendre F."/>
            <person name="LeVine R."/>
            <person name="Lipovsky A."/>
            <person name="Liu X."/>
            <person name="Liu J."/>
            <person name="Liu S."/>
            <person name="Lokyitsang T."/>
            <person name="Lokyitsang Y."/>
            <person name="Lubonja R."/>
            <person name="Lui A."/>
            <person name="MacDonald P."/>
            <person name="Magnisalis V."/>
            <person name="Maru K."/>
            <person name="Matthews C."/>
            <person name="McCusker W."/>
            <person name="McDonough S."/>
            <person name="Mehta T."/>
            <person name="Meldrim J."/>
            <person name="Meneus L."/>
            <person name="Mihai O."/>
            <person name="Mihalev A."/>
            <person name="Mihova T."/>
            <person name="Mittelman R."/>
            <person name="Mlenga V."/>
            <person name="Montmayeur A."/>
            <person name="Mulrain L."/>
            <person name="Navidi A."/>
            <person name="Naylor J."/>
            <person name="Negash T."/>
            <person name="Nguyen T."/>
            <person name="Nguyen N."/>
            <person name="Nicol R."/>
            <person name="Norbu C."/>
            <person name="Norbu N."/>
            <person name="Novod N."/>
            <person name="O'Neill B."/>
            <person name="Osman S."/>
            <person name="Markiewicz E."/>
            <person name="Oyono O.L."/>
            <person name="Patti C."/>
            <person name="Phunkhang P."/>
            <person name="Pierre F."/>
            <person name="Priest M."/>
            <person name="Raghuraman S."/>
            <person name="Rege F."/>
            <person name="Reyes R."/>
            <person name="Rise C."/>
            <person name="Rogov P."/>
            <person name="Ross K."/>
            <person name="Ryan E."/>
            <person name="Settipalli S."/>
            <person name="Shea T."/>
            <person name="Sherpa N."/>
            <person name="Shi L."/>
            <person name="Shih D."/>
            <person name="Sparrow T."/>
            <person name="Spaulding J."/>
            <person name="Stalker J."/>
            <person name="Stange-Thomann N."/>
            <person name="Stavropoulos S."/>
            <person name="Stone C."/>
            <person name="Strader C."/>
            <person name="Tesfaye S."/>
            <person name="Thomson T."/>
            <person name="Thoulutsang Y."/>
            <person name="Thoulutsang D."/>
            <person name="Topham K."/>
            <person name="Topping I."/>
            <person name="Tsamla T."/>
            <person name="Vassiliev H."/>
            <person name="Vo A."/>
            <person name="Wangchuk T."/>
            <person name="Wangdi T."/>
            <person name="Weiand M."/>
            <person name="Wilkinson J."/>
            <person name="Wilson A."/>
            <person name="Yadav S."/>
            <person name="Young G."/>
            <person name="Yu Q."/>
            <person name="Zembek L."/>
            <person name="Zhong D."/>
            <person name="Zimmer A."/>
            <person name="Zwirko Z."/>
            <person name="Jaffe D.B."/>
            <person name="Alvarez P."/>
            <person name="Brockman W."/>
            <person name="Butler J."/>
            <person name="Chin C."/>
            <person name="Gnerre S."/>
            <person name="Grabherr M."/>
            <person name="Kleber M."/>
            <person name="Mauceli E."/>
            <person name="MacCallum I."/>
        </authorList>
    </citation>
    <scope>NUCLEOTIDE SEQUENCE [LARGE SCALE GENOMIC DNA]</scope>
    <source>
        <strain evidence="4">Tucson 14030-0811.24</strain>
    </source>
</reference>
<dbReference type="InParanoid" id="A0A0Q9WX12"/>
<proteinExistence type="predicted"/>
<sequence length="212" mass="24389">MAMLCRTCGQQVHALNSKHLFDEDGMEIIRNIKILTGILITSQADMPENICVNCLLDVNNAIEFRERCIQMHNHLLEQYTKDAMEHNKLEREPSIGIEDEQDTKETQIEDYNDLIYEVDEKEDEFLICSPAAQSIHEVSGEDDDDEPHMTAEDYALIYDEEVHEEECPDSAHEGVYHQVNENLHQNAKNQQSRFSVTNVVNPFGKKVILLSI</sequence>
<evidence type="ECO:0000313" key="4">
    <source>
        <dbReference type="Proteomes" id="UP000007798"/>
    </source>
</evidence>
<keyword evidence="4" id="KW-1185">Reference proteome</keyword>
<feature type="binding site" evidence="1">
    <location>
        <position position="8"/>
    </location>
    <ligand>
        <name>Zn(2+)</name>
        <dbReference type="ChEBI" id="CHEBI:29105"/>
    </ligand>
</feature>
<dbReference type="SUPFAM" id="SSF57716">
    <property type="entry name" value="Glucocorticoid receptor-like (DNA-binding domain)"/>
    <property type="match status" value="1"/>
</dbReference>
<dbReference type="PROSITE" id="PS51915">
    <property type="entry name" value="ZAD"/>
    <property type="match status" value="1"/>
</dbReference>
<gene>
    <name evidence="3" type="primary">Dwil\GK13271</name>
    <name evidence="3" type="ORF">Dwil_GK13271</name>
</gene>
<dbReference type="Proteomes" id="UP000007798">
    <property type="component" value="Unassembled WGS sequence"/>
</dbReference>
<dbReference type="GO" id="GO:0005634">
    <property type="term" value="C:nucleus"/>
    <property type="evidence" value="ECO:0007669"/>
    <property type="project" value="InterPro"/>
</dbReference>
<dbReference type="Gene3D" id="3.40.1800.20">
    <property type="match status" value="1"/>
</dbReference>
<dbReference type="EMBL" id="CH964272">
    <property type="protein sequence ID" value="KRF99992.1"/>
    <property type="molecule type" value="Genomic_DNA"/>
</dbReference>
<dbReference type="GO" id="GO:0008270">
    <property type="term" value="F:zinc ion binding"/>
    <property type="evidence" value="ECO:0007669"/>
    <property type="project" value="UniProtKB-UniRule"/>
</dbReference>
<evidence type="ECO:0000256" key="1">
    <source>
        <dbReference type="PROSITE-ProRule" id="PRU01263"/>
    </source>
</evidence>
<dbReference type="OrthoDB" id="8117402at2759"/>
<evidence type="ECO:0000259" key="2">
    <source>
        <dbReference type="PROSITE" id="PS51915"/>
    </source>
</evidence>